<comment type="function">
    <text evidence="1">Catalyzes the specific phosphorylation of 1,6-anhydro-N-acetylmuramic acid (anhMurNAc) with the simultaneous cleavage of the 1,6-anhydro ring, generating MurNAc-6-P. Is required for the utilization of anhMurNAc either imported from the medium or derived from its own cell wall murein, and thus plays a role in cell wall recycling.</text>
</comment>
<dbReference type="Proteomes" id="UP000242999">
    <property type="component" value="Unassembled WGS sequence"/>
</dbReference>
<dbReference type="CDD" id="cd24050">
    <property type="entry name" value="ASKHA_NBD_ANMK"/>
    <property type="match status" value="1"/>
</dbReference>
<keyword evidence="1 2" id="KW-0418">Kinase</keyword>
<keyword evidence="1" id="KW-0067">ATP-binding</keyword>
<dbReference type="UniPathway" id="UPA00544"/>
<keyword evidence="1" id="KW-0547">Nucleotide-binding</keyword>
<comment type="catalytic activity">
    <reaction evidence="1">
        <text>1,6-anhydro-N-acetyl-beta-muramate + ATP + H2O = N-acetyl-D-muramate 6-phosphate + ADP + H(+)</text>
        <dbReference type="Rhea" id="RHEA:24952"/>
        <dbReference type="ChEBI" id="CHEBI:15377"/>
        <dbReference type="ChEBI" id="CHEBI:15378"/>
        <dbReference type="ChEBI" id="CHEBI:30616"/>
        <dbReference type="ChEBI" id="CHEBI:58690"/>
        <dbReference type="ChEBI" id="CHEBI:58722"/>
        <dbReference type="ChEBI" id="CHEBI:456216"/>
        <dbReference type="EC" id="2.7.1.170"/>
    </reaction>
</comment>
<dbReference type="EMBL" id="FNYH01000011">
    <property type="protein sequence ID" value="SEI82062.1"/>
    <property type="molecule type" value="Genomic_DNA"/>
</dbReference>
<dbReference type="GO" id="GO:0009254">
    <property type="term" value="P:peptidoglycan turnover"/>
    <property type="evidence" value="ECO:0007669"/>
    <property type="project" value="UniProtKB-UniRule"/>
</dbReference>
<protein>
    <recommendedName>
        <fullName evidence="1">Anhydro-N-acetylmuramic acid kinase</fullName>
        <ecNumber evidence="1">2.7.1.170</ecNumber>
    </recommendedName>
    <alternativeName>
        <fullName evidence="1">AnhMurNAc kinase</fullName>
    </alternativeName>
</protein>
<dbReference type="RefSeq" id="WP_093311399.1">
    <property type="nucleotide sequence ID" value="NZ_FNYH01000011.1"/>
</dbReference>
<dbReference type="STRING" id="64971.SAMN05421831_11143"/>
<evidence type="ECO:0000313" key="3">
    <source>
        <dbReference type="Proteomes" id="UP000242999"/>
    </source>
</evidence>
<dbReference type="PANTHER" id="PTHR30605">
    <property type="entry name" value="ANHYDRO-N-ACETYLMURAMIC ACID KINASE"/>
    <property type="match status" value="1"/>
</dbReference>
<sequence length="389" mass="42530">MSAKAYAGYYIGLMSGTSLDGVDAALIDCDPHTGIRLVATHYQPYPESLKQALLEVCHSPSIHFQTLATLEYQLALSYADTVNELLDQHSANRLTIQAIGCHGQTVEHQPSANPGFSYQLVDPNVLAEMTGISVVSDFRRRDLAAGGQGAPLTPALHAYLFQEEHQDRLVLNLGGFANLTWLPAKTSQQAILGFDTGPANVLLDTWYQKHHPESGHACDIKGDWAAQGQVINEIVATALQDAYFARPLPKTTGREYFNPEWLNHLLIQQDFIQAAPVDIQASLSQLTAVSIAHAIKDHLAKQMDLSQPIDLYVCGGGVHNQDLMRRLQKVLAPMKIHVKSTQALGLDPDWVEAVTFAWLAYQTLNRQPANLPSVTGAGGPRILGGIYWA</sequence>
<dbReference type="GO" id="GO:0016301">
    <property type="term" value="F:kinase activity"/>
    <property type="evidence" value="ECO:0007669"/>
    <property type="project" value="UniProtKB-KW"/>
</dbReference>
<keyword evidence="1" id="KW-0119">Carbohydrate metabolism</keyword>
<dbReference type="UniPathway" id="UPA00343"/>
<keyword evidence="3" id="KW-1185">Reference proteome</keyword>
<comment type="pathway">
    <text evidence="1">Amino-sugar metabolism; 1,6-anhydro-N-acetylmuramate degradation.</text>
</comment>
<name>A0A1H6U278_9GAMM</name>
<dbReference type="PANTHER" id="PTHR30605:SF0">
    <property type="entry name" value="ANHYDRO-N-ACETYLMURAMIC ACID KINASE"/>
    <property type="match status" value="1"/>
</dbReference>
<dbReference type="EC" id="2.7.1.170" evidence="1"/>
<dbReference type="GO" id="GO:0016773">
    <property type="term" value="F:phosphotransferase activity, alcohol group as acceptor"/>
    <property type="evidence" value="ECO:0007669"/>
    <property type="project" value="UniProtKB-UniRule"/>
</dbReference>
<accession>A0A1H6U278</accession>
<dbReference type="SUPFAM" id="SSF53067">
    <property type="entry name" value="Actin-like ATPase domain"/>
    <property type="match status" value="1"/>
</dbReference>
<dbReference type="Gene3D" id="3.30.420.40">
    <property type="match status" value="2"/>
</dbReference>
<keyword evidence="1" id="KW-0808">Transferase</keyword>
<dbReference type="NCBIfam" id="NF007139">
    <property type="entry name" value="PRK09585.1-3"/>
    <property type="match status" value="1"/>
</dbReference>
<dbReference type="HAMAP" id="MF_01270">
    <property type="entry name" value="AnhMurNAc_kinase"/>
    <property type="match status" value="1"/>
</dbReference>
<dbReference type="GO" id="GO:0005524">
    <property type="term" value="F:ATP binding"/>
    <property type="evidence" value="ECO:0007669"/>
    <property type="project" value="UniProtKB-UniRule"/>
</dbReference>
<organism evidence="2 3">
    <name type="scientific">Allopseudospirillum japonicum</name>
    <dbReference type="NCBI Taxonomy" id="64971"/>
    <lineage>
        <taxon>Bacteria</taxon>
        <taxon>Pseudomonadati</taxon>
        <taxon>Pseudomonadota</taxon>
        <taxon>Gammaproteobacteria</taxon>
        <taxon>Oceanospirillales</taxon>
        <taxon>Oceanospirillaceae</taxon>
        <taxon>Allopseudospirillum</taxon>
    </lineage>
</organism>
<dbReference type="InterPro" id="IPR005338">
    <property type="entry name" value="Anhydro_N_Ac-Mur_kinase"/>
</dbReference>
<gene>
    <name evidence="1" type="primary">anmK</name>
    <name evidence="2" type="ORF">SAMN05421831_11143</name>
</gene>
<dbReference type="OrthoDB" id="9763949at2"/>
<dbReference type="AlphaFoldDB" id="A0A1H6U278"/>
<feature type="binding site" evidence="1">
    <location>
        <begin position="16"/>
        <end position="23"/>
    </location>
    <ligand>
        <name>ATP</name>
        <dbReference type="ChEBI" id="CHEBI:30616"/>
    </ligand>
</feature>
<comment type="similarity">
    <text evidence="1">Belongs to the anhydro-N-acetylmuramic acid kinase family.</text>
</comment>
<reference evidence="3" key="1">
    <citation type="submission" date="2016-10" db="EMBL/GenBank/DDBJ databases">
        <authorList>
            <person name="Varghese N."/>
            <person name="Submissions S."/>
        </authorList>
    </citation>
    <scope>NUCLEOTIDE SEQUENCE [LARGE SCALE GENOMIC DNA]</scope>
    <source>
        <strain evidence="3">DSM 7165</strain>
    </source>
</reference>
<evidence type="ECO:0000256" key="1">
    <source>
        <dbReference type="HAMAP-Rule" id="MF_01270"/>
    </source>
</evidence>
<dbReference type="GO" id="GO:0097175">
    <property type="term" value="P:1,6-anhydro-N-acetyl-beta-muramic acid catabolic process"/>
    <property type="evidence" value="ECO:0007669"/>
    <property type="project" value="UniProtKB-UniRule"/>
</dbReference>
<proteinExistence type="inferred from homology"/>
<comment type="pathway">
    <text evidence="1">Cell wall biogenesis; peptidoglycan recycling.</text>
</comment>
<dbReference type="GO" id="GO:0006040">
    <property type="term" value="P:amino sugar metabolic process"/>
    <property type="evidence" value="ECO:0007669"/>
    <property type="project" value="InterPro"/>
</dbReference>
<dbReference type="InterPro" id="IPR043129">
    <property type="entry name" value="ATPase_NBD"/>
</dbReference>
<dbReference type="Pfam" id="PF03702">
    <property type="entry name" value="AnmK"/>
    <property type="match status" value="1"/>
</dbReference>
<evidence type="ECO:0000313" key="2">
    <source>
        <dbReference type="EMBL" id="SEI82062.1"/>
    </source>
</evidence>